<protein>
    <submittedName>
        <fullName evidence="9">ABC transporter permease</fullName>
    </submittedName>
</protein>
<dbReference type="AlphaFoldDB" id="A0A424YMH5"/>
<dbReference type="Pfam" id="PF02687">
    <property type="entry name" value="FtsX"/>
    <property type="match status" value="1"/>
</dbReference>
<dbReference type="EMBL" id="QZAB01000579">
    <property type="protein sequence ID" value="RQD80064.1"/>
    <property type="molecule type" value="Genomic_DNA"/>
</dbReference>
<dbReference type="PANTHER" id="PTHR30489">
    <property type="entry name" value="LIPOPROTEIN-RELEASING SYSTEM TRANSMEMBRANE PROTEIN LOLE"/>
    <property type="match status" value="1"/>
</dbReference>
<evidence type="ECO:0000259" key="8">
    <source>
        <dbReference type="Pfam" id="PF12704"/>
    </source>
</evidence>
<keyword evidence="4 6" id="KW-1133">Transmembrane helix</keyword>
<dbReference type="InterPro" id="IPR051447">
    <property type="entry name" value="Lipoprotein-release_system"/>
</dbReference>
<keyword evidence="2" id="KW-1003">Cell membrane</keyword>
<gene>
    <name evidence="9" type="ORF">D5R95_09025</name>
</gene>
<reference evidence="9 10" key="1">
    <citation type="submission" date="2018-08" db="EMBL/GenBank/DDBJ databases">
        <title>The metabolism and importance of syntrophic acetate oxidation coupled to methane or sulfide production in haloalkaline environments.</title>
        <authorList>
            <person name="Timmers P.H.A."/>
            <person name="Vavourakis C.D."/>
            <person name="Sorokin D.Y."/>
            <person name="Sinninghe Damste J.S."/>
            <person name="Muyzer G."/>
            <person name="Stams A.J.M."/>
            <person name="Plugge C.M."/>
        </authorList>
    </citation>
    <scope>NUCLEOTIDE SEQUENCE [LARGE SCALE GENOMIC DNA]</scope>
    <source>
        <strain evidence="9">MSAO_Arc3</strain>
    </source>
</reference>
<feature type="transmembrane region" description="Helical" evidence="6">
    <location>
        <begin position="251"/>
        <end position="274"/>
    </location>
</feature>
<evidence type="ECO:0000256" key="4">
    <source>
        <dbReference type="ARBA" id="ARBA00022989"/>
    </source>
</evidence>
<proteinExistence type="predicted"/>
<evidence type="ECO:0000256" key="5">
    <source>
        <dbReference type="ARBA" id="ARBA00023136"/>
    </source>
</evidence>
<dbReference type="Pfam" id="PF12704">
    <property type="entry name" value="MacB_PCD"/>
    <property type="match status" value="1"/>
</dbReference>
<feature type="domain" description="ABC3 transporter permease C-terminal" evidence="7">
    <location>
        <begin position="251"/>
        <end position="378"/>
    </location>
</feature>
<sequence length="386" mass="42262">MYEHKIAIRNVISNKKNTMFSVIAVALAIGIIIIFMGLISGFAAELTDSITDNSPHIRVSPSENNDFIHLYQHHLDTINGIDGVSSTSLILREAATLEKRDKGVSTTITGIVPEQEIRTMGIDDDLIAGDFYTLDHRRNSIVISTGLANELNVEMGDRITMAIGEDRSIDLEVVGLVLSGSNLAYVHLDFIQDYFGHKGKVSTISVVLDDIYAADEIAAEIERETELEATSWIEDHSDLFDLLAIQNTVAWIFYILIYVVAGFGIANVLLTMVMEKKKEIGMLMAMGATRKSIVKIFFIEATFLGIVGLILGCIIALVGIHLLGLIEIEIPIDEVYADVATVPLDPQLIHFLYAGGFAMVVNVIASIVPARQASKLDPVEAIEDDT</sequence>
<dbReference type="InterPro" id="IPR025857">
    <property type="entry name" value="MacB_PCD"/>
</dbReference>
<evidence type="ECO:0000313" key="9">
    <source>
        <dbReference type="EMBL" id="RQD80064.1"/>
    </source>
</evidence>
<evidence type="ECO:0000259" key="7">
    <source>
        <dbReference type="Pfam" id="PF02687"/>
    </source>
</evidence>
<feature type="transmembrane region" description="Helical" evidence="6">
    <location>
        <begin position="348"/>
        <end position="368"/>
    </location>
</feature>
<dbReference type="Proteomes" id="UP000284763">
    <property type="component" value="Unassembled WGS sequence"/>
</dbReference>
<evidence type="ECO:0000256" key="2">
    <source>
        <dbReference type="ARBA" id="ARBA00022475"/>
    </source>
</evidence>
<comment type="caution">
    <text evidence="9">The sequence shown here is derived from an EMBL/GenBank/DDBJ whole genome shotgun (WGS) entry which is preliminary data.</text>
</comment>
<dbReference type="GO" id="GO:0044874">
    <property type="term" value="P:lipoprotein localization to outer membrane"/>
    <property type="evidence" value="ECO:0007669"/>
    <property type="project" value="TreeGrafter"/>
</dbReference>
<accession>A0A424YMH5</accession>
<keyword evidence="5 6" id="KW-0472">Membrane</keyword>
<evidence type="ECO:0000256" key="6">
    <source>
        <dbReference type="SAM" id="Phobius"/>
    </source>
</evidence>
<dbReference type="PANTHER" id="PTHR30489:SF0">
    <property type="entry name" value="LIPOPROTEIN-RELEASING SYSTEM TRANSMEMBRANE PROTEIN LOLE"/>
    <property type="match status" value="1"/>
</dbReference>
<evidence type="ECO:0000313" key="10">
    <source>
        <dbReference type="Proteomes" id="UP000284763"/>
    </source>
</evidence>
<feature type="transmembrane region" description="Helical" evidence="6">
    <location>
        <begin position="295"/>
        <end position="328"/>
    </location>
</feature>
<feature type="domain" description="MacB-like periplasmic core" evidence="8">
    <location>
        <begin position="18"/>
        <end position="223"/>
    </location>
</feature>
<feature type="transmembrane region" description="Helical" evidence="6">
    <location>
        <begin position="20"/>
        <end position="44"/>
    </location>
</feature>
<dbReference type="InterPro" id="IPR003838">
    <property type="entry name" value="ABC3_permease_C"/>
</dbReference>
<evidence type="ECO:0000256" key="3">
    <source>
        <dbReference type="ARBA" id="ARBA00022692"/>
    </source>
</evidence>
<comment type="subcellular location">
    <subcellularLocation>
        <location evidence="1">Cell membrane</location>
        <topology evidence="1">Multi-pass membrane protein</topology>
    </subcellularLocation>
</comment>
<name>A0A424YMH5_9EURY</name>
<organism evidence="9 10">
    <name type="scientific">Methanosalsum natronophilum</name>
    <dbReference type="NCBI Taxonomy" id="768733"/>
    <lineage>
        <taxon>Archaea</taxon>
        <taxon>Methanobacteriati</taxon>
        <taxon>Methanobacteriota</taxon>
        <taxon>Stenosarchaea group</taxon>
        <taxon>Methanomicrobia</taxon>
        <taxon>Methanosarcinales</taxon>
        <taxon>Methanosarcinaceae</taxon>
        <taxon>Methanosalsum</taxon>
    </lineage>
</organism>
<keyword evidence="3 6" id="KW-0812">Transmembrane</keyword>
<evidence type="ECO:0000256" key="1">
    <source>
        <dbReference type="ARBA" id="ARBA00004651"/>
    </source>
</evidence>
<dbReference type="GO" id="GO:0098797">
    <property type="term" value="C:plasma membrane protein complex"/>
    <property type="evidence" value="ECO:0007669"/>
    <property type="project" value="TreeGrafter"/>
</dbReference>